<name>A0A251RJV8_PRUPE</name>
<dbReference type="EMBL" id="CM007651">
    <property type="protein sequence ID" value="ONI36253.1"/>
    <property type="molecule type" value="Genomic_DNA"/>
</dbReference>
<evidence type="ECO:0000313" key="1">
    <source>
        <dbReference type="EMBL" id="ONI36253.1"/>
    </source>
</evidence>
<sequence length="58" mass="6575">MFTCKFELEIEIWKPKQAQVMGTLNTKFADLGIIFCLMAGTFGFGHDWLGEGAFEELL</sequence>
<accession>A0A251RJV8</accession>
<dbReference type="Proteomes" id="UP000006882">
    <property type="component" value="Chromosome G1"/>
</dbReference>
<gene>
    <name evidence="1" type="ORF">PRUPE_1G578300</name>
</gene>
<evidence type="ECO:0000313" key="2">
    <source>
        <dbReference type="Proteomes" id="UP000006882"/>
    </source>
</evidence>
<organism evidence="1 2">
    <name type="scientific">Prunus persica</name>
    <name type="common">Peach</name>
    <name type="synonym">Amygdalus persica</name>
    <dbReference type="NCBI Taxonomy" id="3760"/>
    <lineage>
        <taxon>Eukaryota</taxon>
        <taxon>Viridiplantae</taxon>
        <taxon>Streptophyta</taxon>
        <taxon>Embryophyta</taxon>
        <taxon>Tracheophyta</taxon>
        <taxon>Spermatophyta</taxon>
        <taxon>Magnoliopsida</taxon>
        <taxon>eudicotyledons</taxon>
        <taxon>Gunneridae</taxon>
        <taxon>Pentapetalae</taxon>
        <taxon>rosids</taxon>
        <taxon>fabids</taxon>
        <taxon>Rosales</taxon>
        <taxon>Rosaceae</taxon>
        <taxon>Amygdaloideae</taxon>
        <taxon>Amygdaleae</taxon>
        <taxon>Prunus</taxon>
    </lineage>
</organism>
<dbReference type="Gramene" id="ONI36253">
    <property type="protein sequence ID" value="ONI36253"/>
    <property type="gene ID" value="PRUPE_1G578300"/>
</dbReference>
<proteinExistence type="predicted"/>
<reference evidence="1 2" key="1">
    <citation type="journal article" date="2013" name="Nat. Genet.">
        <title>The high-quality draft genome of peach (Prunus persica) identifies unique patterns of genetic diversity, domestication and genome evolution.</title>
        <authorList>
            <consortium name="International Peach Genome Initiative"/>
            <person name="Verde I."/>
            <person name="Abbott A.G."/>
            <person name="Scalabrin S."/>
            <person name="Jung S."/>
            <person name="Shu S."/>
            <person name="Marroni F."/>
            <person name="Zhebentyayeva T."/>
            <person name="Dettori M.T."/>
            <person name="Grimwood J."/>
            <person name="Cattonaro F."/>
            <person name="Zuccolo A."/>
            <person name="Rossini L."/>
            <person name="Jenkins J."/>
            <person name="Vendramin E."/>
            <person name="Meisel L.A."/>
            <person name="Decroocq V."/>
            <person name="Sosinski B."/>
            <person name="Prochnik S."/>
            <person name="Mitros T."/>
            <person name="Policriti A."/>
            <person name="Cipriani G."/>
            <person name="Dondini L."/>
            <person name="Ficklin S."/>
            <person name="Goodstein D.M."/>
            <person name="Xuan P."/>
            <person name="Del Fabbro C."/>
            <person name="Aramini V."/>
            <person name="Copetti D."/>
            <person name="Gonzalez S."/>
            <person name="Horner D.S."/>
            <person name="Falchi R."/>
            <person name="Lucas S."/>
            <person name="Mica E."/>
            <person name="Maldonado J."/>
            <person name="Lazzari B."/>
            <person name="Bielenberg D."/>
            <person name="Pirona R."/>
            <person name="Miculan M."/>
            <person name="Barakat A."/>
            <person name="Testolin R."/>
            <person name="Stella A."/>
            <person name="Tartarini S."/>
            <person name="Tonutti P."/>
            <person name="Arus P."/>
            <person name="Orellana A."/>
            <person name="Wells C."/>
            <person name="Main D."/>
            <person name="Vizzotto G."/>
            <person name="Silva H."/>
            <person name="Salamini F."/>
            <person name="Schmutz J."/>
            <person name="Morgante M."/>
            <person name="Rokhsar D.S."/>
        </authorList>
    </citation>
    <scope>NUCLEOTIDE SEQUENCE [LARGE SCALE GENOMIC DNA]</scope>
    <source>
        <strain evidence="2">cv. Nemared</strain>
    </source>
</reference>
<dbReference type="AlphaFoldDB" id="A0A251RJV8"/>
<protein>
    <submittedName>
        <fullName evidence="1">Uncharacterized protein</fullName>
    </submittedName>
</protein>
<keyword evidence="2" id="KW-1185">Reference proteome</keyword>